<organism evidence="2">
    <name type="scientific">uncultured Chloroflexota bacterium</name>
    <dbReference type="NCBI Taxonomy" id="166587"/>
    <lineage>
        <taxon>Bacteria</taxon>
        <taxon>Bacillati</taxon>
        <taxon>Chloroflexota</taxon>
        <taxon>environmental samples</taxon>
    </lineage>
</organism>
<name>A0A6J4JR70_9CHLR</name>
<reference evidence="2" key="1">
    <citation type="submission" date="2020-02" db="EMBL/GenBank/DDBJ databases">
        <authorList>
            <person name="Meier V. D."/>
        </authorList>
    </citation>
    <scope>NUCLEOTIDE SEQUENCE</scope>
    <source>
        <strain evidence="2">AVDCRST_MAG77</strain>
    </source>
</reference>
<accession>A0A6J4JR70</accession>
<protein>
    <submittedName>
        <fullName evidence="2">Uncharacterized protein</fullName>
    </submittedName>
</protein>
<feature type="region of interest" description="Disordered" evidence="1">
    <location>
        <begin position="1"/>
        <end position="23"/>
    </location>
</feature>
<gene>
    <name evidence="2" type="ORF">AVDCRST_MAG77-4165</name>
</gene>
<dbReference type="AlphaFoldDB" id="A0A6J4JR70"/>
<evidence type="ECO:0000313" key="2">
    <source>
        <dbReference type="EMBL" id="CAA9285212.1"/>
    </source>
</evidence>
<evidence type="ECO:0000256" key="1">
    <source>
        <dbReference type="SAM" id="MobiDB-lite"/>
    </source>
</evidence>
<sequence>GDRRAQTVPRTRGSLAGRSGAGHGGLVWSAGPAGALTLGAGAVTGRRAGRTDLPGLLDAHFEGASLAV</sequence>
<feature type="non-terminal residue" evidence="2">
    <location>
        <position position="68"/>
    </location>
</feature>
<dbReference type="EMBL" id="CADCTC010000224">
    <property type="protein sequence ID" value="CAA9285212.1"/>
    <property type="molecule type" value="Genomic_DNA"/>
</dbReference>
<proteinExistence type="predicted"/>
<feature type="non-terminal residue" evidence="2">
    <location>
        <position position="1"/>
    </location>
</feature>